<evidence type="ECO:0000259" key="10">
    <source>
        <dbReference type="PROSITE" id="PS51233"/>
    </source>
</evidence>
<proteinExistence type="predicted"/>
<dbReference type="InterPro" id="IPR002126">
    <property type="entry name" value="Cadherin-like_dom"/>
</dbReference>
<feature type="transmembrane region" description="Helical" evidence="6">
    <location>
        <begin position="1553"/>
        <end position="1576"/>
    </location>
</feature>
<dbReference type="Gene3D" id="2.60.40.60">
    <property type="entry name" value="Cadherins"/>
    <property type="match status" value="6"/>
</dbReference>
<organism evidence="11 12">
    <name type="scientific">Monosiga brevicollis</name>
    <name type="common">Choanoflagellate</name>
    <dbReference type="NCBI Taxonomy" id="81824"/>
    <lineage>
        <taxon>Eukaryota</taxon>
        <taxon>Choanoflagellata</taxon>
        <taxon>Craspedida</taxon>
        <taxon>Salpingoecidae</taxon>
        <taxon>Monosiga</taxon>
    </lineage>
</organism>
<dbReference type="PANTHER" id="PTHR24028:SF328">
    <property type="entry name" value="CADHERIN-3"/>
    <property type="match status" value="1"/>
</dbReference>
<evidence type="ECO:0000256" key="3">
    <source>
        <dbReference type="ARBA" id="ARBA00022989"/>
    </source>
</evidence>
<dbReference type="Pfam" id="PF00028">
    <property type="entry name" value="Cadherin"/>
    <property type="match status" value="2"/>
</dbReference>
<dbReference type="eggNOG" id="KOG1219">
    <property type="taxonomic scope" value="Eukaryota"/>
</dbReference>
<feature type="domain" description="Cadherin" evidence="9">
    <location>
        <begin position="1219"/>
        <end position="1327"/>
    </location>
</feature>
<dbReference type="STRING" id="81824.A9URA8"/>
<dbReference type="RefSeq" id="XP_001743178.1">
    <property type="nucleotide sequence ID" value="XM_001743126.1"/>
</dbReference>
<keyword evidence="12" id="KW-1185">Reference proteome</keyword>
<keyword evidence="6" id="KW-0472">Membrane</keyword>
<sequence>MLRLALLAALAAVALGREKIVISQTSFTIDKDSNATVNLRLVEPIICPPDHEGSCTVAVQFTNPDTNRFSVSPCVVEWTQDEWNEVKLVRIWALENFVDEPGISETFKTEPAVSNSVFYSGFDARDVTVTTRARPSGHCSGTGDPHYTTFDGKYWHIYDAGRYVFYANRNPAAPRQDFEVQVATLSYPARHCGFAAREGNDIFYVYACSGRITYDLICGSKECQDGPYPKVGTNGGRSGTYSVTFKSGRRVWATVSGRYANMYATAPGRDYQSGTVGVCGNFNGNSGDDAPMYKVTSNYKANLFPSQVPTTNLFNWRPSSIWDYEEGPSVETCAYTPTEFVRPLLSSPDVEDVTDLLKNVRVVDDSDVNFDLDLDDFVSANETMDETTARQLCQAAFDASPAVTACDNLLGSLLNVPVFVDGCVEDLSMTADETFIDDAIDQMSARCANLAESNTSTWETDNNGDRVPSSDVANALCPNSCSGHGACNNAKCVCDSGFSGRDCSVDKSSAPVITSLSTTTCNTKAAASCASEISVFGSNFWNAENLTCRYKVIASPAVASDNVLMVGQSASRSAFFLGSSEVICQLPPRSTLVPVGLQGDLVTIEISVRTTDSIVSEASLPFTFYDGVCSACANATTCAPNPDSCNIDGVCVLEGTHEASNVCRVCVPEQSTTSWSYDYTHAADCGPDFKQDSYSTTLTGSYEAGDTIFTFDADNANLQDDPNYNLEFTMTAGNETIFSVTTDGRVVANTAFAVNDLPYEFQNLVGVQAVLNGQHPTARTVVFDIVSSNRAPILNETYTFNVTEDTPVGTVIGTIVAHDPDEAGSLQYEWYSQVSGEAGVLLIDESTGVITVGQSLDYERVSSYLLLVSVRDGGLQHMASVHIFVGDVNEAPTDVLISNNVVAENQPIGTVVANLTAEDQDAGDSHTFSVSGTDAAYFQVVGATLQTAQELDYEALLAAGKNPLAITITATDAGGLTLTKAFDITVQDVNEAPYNIQLSQTEFLENLTNAALATVTVQDQDADQTVTCTIVQESTPTFELLDMKLYALPGQQLDHETNPSIELTIGCADDGTPMKYATATFTITVLDAFDMPGHFTIEQPETIFENATIGTVVGTVVAVDQDDDSTDFELSVVSDYVEAAGPTSCTKADAAAPTICRLDIRLTSLLDYEGTEVAGRQALSVIATLVHKGETVQSEGTVYLEFEDLNELPTGVSWRTGGTVEENLALGGVIGTISAQDPDQGQTHTFSLASHQDRFTLSNDASGMYATIRLSQTAASPLNYDSEPSIELSVVVLDSGNPPRSITTSITITVENQPVTVMFQGTNGPSDSLTVSESTSVGTVVGKFVLEGNDNQAATYTVQFADDDRRRASEIFSIQGLNLVLSSPLDAEEVQTQSLNVVAVETIGSEVNYYAAQQLIINVQNEDEAPVFGSSSYTATVDTTTASAGDLVDVSPVLVASDPEGAALTFSMASSSSQVMQTYFQVSTTTSGTFELSVTQNLVDADIAADTYNLDVQAEDATGHISTQRVVVTLTDGTTDPSGAQSTAASNKMGTGAVAGIVIGLLVLLVLIAFLVLVVLRKRQNDSVFVDSEKGKGSHYDNPSFGTTYATPGSLPVGFVPGVSNPLYEWYQPEMTRQDCSSELATAAPGTFLVRDSKATPGWHILGVKTENDVLHEKIRATDDGMYQLLPSSGPAHEQPRFGDLPSLINHYGSRQTGMHYALNVNSVSNPMYAMSAQSDGLYGGVALPNDRYAPAVPLKEAHVAQVEQLAATDDIYSNTRDAQNALSHA</sequence>
<keyword evidence="5" id="KW-0727">SH2 domain</keyword>
<dbReference type="PROSITE" id="PS00022">
    <property type="entry name" value="EGF_1"/>
    <property type="match status" value="1"/>
</dbReference>
<dbReference type="GO" id="GO:0005886">
    <property type="term" value="C:plasma membrane"/>
    <property type="evidence" value="ECO:0000318"/>
    <property type="project" value="GO_Central"/>
</dbReference>
<dbReference type="GO" id="GO:0005509">
    <property type="term" value="F:calcium ion binding"/>
    <property type="evidence" value="ECO:0007669"/>
    <property type="project" value="InterPro"/>
</dbReference>
<dbReference type="InterPro" id="IPR000742">
    <property type="entry name" value="EGF"/>
</dbReference>
<dbReference type="SUPFAM" id="SSF49313">
    <property type="entry name" value="Cadherin-like"/>
    <property type="match status" value="6"/>
</dbReference>
<keyword evidence="7" id="KW-0732">Signal</keyword>
<dbReference type="PANTHER" id="PTHR24028">
    <property type="entry name" value="CADHERIN-87A"/>
    <property type="match status" value="1"/>
</dbReference>
<feature type="domain" description="Cadherin" evidence="9">
    <location>
        <begin position="902"/>
        <end position="995"/>
    </location>
</feature>
<dbReference type="InterPro" id="IPR036860">
    <property type="entry name" value="SH2_dom_sf"/>
</dbReference>
<dbReference type="PROSITE" id="PS01186">
    <property type="entry name" value="EGF_2"/>
    <property type="match status" value="1"/>
</dbReference>
<reference evidence="11 12" key="1">
    <citation type="journal article" date="2008" name="Nature">
        <title>The genome of the choanoflagellate Monosiga brevicollis and the origin of metazoans.</title>
        <authorList>
            <consortium name="JGI Sequencing"/>
            <person name="King N."/>
            <person name="Westbrook M.J."/>
            <person name="Young S.L."/>
            <person name="Kuo A."/>
            <person name="Abedin M."/>
            <person name="Chapman J."/>
            <person name="Fairclough S."/>
            <person name="Hellsten U."/>
            <person name="Isogai Y."/>
            <person name="Letunic I."/>
            <person name="Marr M."/>
            <person name="Pincus D."/>
            <person name="Putnam N."/>
            <person name="Rokas A."/>
            <person name="Wright K.J."/>
            <person name="Zuzow R."/>
            <person name="Dirks W."/>
            <person name="Good M."/>
            <person name="Goodstein D."/>
            <person name="Lemons D."/>
            <person name="Li W."/>
            <person name="Lyons J.B."/>
            <person name="Morris A."/>
            <person name="Nichols S."/>
            <person name="Richter D.J."/>
            <person name="Salamov A."/>
            <person name="Bork P."/>
            <person name="Lim W.A."/>
            <person name="Manning G."/>
            <person name="Miller W.T."/>
            <person name="McGinnis W."/>
            <person name="Shapiro H."/>
            <person name="Tjian R."/>
            <person name="Grigoriev I.V."/>
            <person name="Rokhsar D."/>
        </authorList>
    </citation>
    <scope>NUCLEOTIDE SEQUENCE [LARGE SCALE GENOMIC DNA]</scope>
    <source>
        <strain evidence="12">MX1 / ATCC 50154</strain>
    </source>
</reference>
<dbReference type="Pfam" id="PF00017">
    <property type="entry name" value="SH2"/>
    <property type="match status" value="1"/>
</dbReference>
<name>A9URA8_MONBE</name>
<dbReference type="GO" id="GO:0007156">
    <property type="term" value="P:homophilic cell adhesion via plasma membrane adhesion molecules"/>
    <property type="evidence" value="ECO:0007669"/>
    <property type="project" value="InterPro"/>
</dbReference>
<dbReference type="Gene3D" id="3.30.505.10">
    <property type="entry name" value="SH2 domain"/>
    <property type="match status" value="1"/>
</dbReference>
<evidence type="ECO:0000256" key="4">
    <source>
        <dbReference type="ARBA" id="ARBA00023180"/>
    </source>
</evidence>
<gene>
    <name evidence="11" type="primary">MBCDH1</name>
    <name evidence="11" type="ORF">MONBRDRAFT_6005</name>
</gene>
<dbReference type="Proteomes" id="UP000001357">
    <property type="component" value="Unassembled WGS sequence"/>
</dbReference>
<dbReference type="SMART" id="SM00252">
    <property type="entry name" value="SH2"/>
    <property type="match status" value="1"/>
</dbReference>
<feature type="domain" description="Cadherin" evidence="9">
    <location>
        <begin position="1323"/>
        <end position="1428"/>
    </location>
</feature>
<evidence type="ECO:0000313" key="11">
    <source>
        <dbReference type="EMBL" id="EDQ91892.1"/>
    </source>
</evidence>
<keyword evidence="2 6" id="KW-0812">Transmembrane</keyword>
<evidence type="ECO:0000256" key="6">
    <source>
        <dbReference type="SAM" id="Phobius"/>
    </source>
</evidence>
<dbReference type="PROSITE" id="PS50001">
    <property type="entry name" value="SH2"/>
    <property type="match status" value="1"/>
</dbReference>
<dbReference type="eggNOG" id="KOG1217">
    <property type="taxonomic scope" value="Eukaryota"/>
</dbReference>
<dbReference type="Pfam" id="PF26129">
    <property type="entry name" value="Vwde"/>
    <property type="match status" value="1"/>
</dbReference>
<feature type="domain" description="Cadherin" evidence="9">
    <location>
        <begin position="1429"/>
        <end position="1539"/>
    </location>
</feature>
<feature type="domain" description="SH2" evidence="8">
    <location>
        <begin position="1626"/>
        <end position="1728"/>
    </location>
</feature>
<evidence type="ECO:0000256" key="5">
    <source>
        <dbReference type="PROSITE-ProRule" id="PRU00191"/>
    </source>
</evidence>
<dbReference type="InterPro" id="IPR015919">
    <property type="entry name" value="Cadherin-like_sf"/>
</dbReference>
<dbReference type="Gene3D" id="2.10.25.10">
    <property type="entry name" value="Laminin"/>
    <property type="match status" value="1"/>
</dbReference>
<dbReference type="GO" id="GO:0044331">
    <property type="term" value="P:cell-cell adhesion mediated by cadherin"/>
    <property type="evidence" value="ECO:0000318"/>
    <property type="project" value="GO_Central"/>
</dbReference>
<dbReference type="SUPFAM" id="SSF55550">
    <property type="entry name" value="SH2 domain"/>
    <property type="match status" value="1"/>
</dbReference>
<dbReference type="InterPro" id="IPR050174">
    <property type="entry name" value="Protocadherin/Cadherin-CA"/>
</dbReference>
<dbReference type="Pfam" id="PF23106">
    <property type="entry name" value="EGF_Teneurin"/>
    <property type="match status" value="1"/>
</dbReference>
<dbReference type="PROSITE" id="PS51233">
    <property type="entry name" value="VWFD"/>
    <property type="match status" value="1"/>
</dbReference>
<evidence type="ECO:0000313" key="12">
    <source>
        <dbReference type="Proteomes" id="UP000001357"/>
    </source>
</evidence>
<dbReference type="EMBL" id="CH991544">
    <property type="protein sequence ID" value="EDQ91892.1"/>
    <property type="molecule type" value="Genomic_DNA"/>
</dbReference>
<dbReference type="CDD" id="cd11304">
    <property type="entry name" value="Cadherin_repeat"/>
    <property type="match status" value="5"/>
</dbReference>
<evidence type="ECO:0000259" key="8">
    <source>
        <dbReference type="PROSITE" id="PS50001"/>
    </source>
</evidence>
<feature type="domain" description="Cadherin" evidence="9">
    <location>
        <begin position="1102"/>
        <end position="1211"/>
    </location>
</feature>
<evidence type="ECO:0000256" key="2">
    <source>
        <dbReference type="ARBA" id="ARBA00022692"/>
    </source>
</evidence>
<dbReference type="PRINTS" id="PR00205">
    <property type="entry name" value="CADHERIN"/>
</dbReference>
<keyword evidence="3 6" id="KW-1133">Transmembrane helix</keyword>
<feature type="chain" id="PRO_5002744642" evidence="7">
    <location>
        <begin position="17"/>
        <end position="1786"/>
    </location>
</feature>
<dbReference type="GeneID" id="5888538"/>
<accession>A9URA8</accession>
<dbReference type="InterPro" id="IPR000980">
    <property type="entry name" value="SH2"/>
</dbReference>
<dbReference type="FunFam" id="2.10.25.10:FF:000001">
    <property type="entry name" value="Tenascin C"/>
    <property type="match status" value="1"/>
</dbReference>
<dbReference type="SMART" id="SM00112">
    <property type="entry name" value="CA"/>
    <property type="match status" value="6"/>
</dbReference>
<dbReference type="PROSITE" id="PS50268">
    <property type="entry name" value="CADHERIN_2"/>
    <property type="match status" value="7"/>
</dbReference>
<dbReference type="CDD" id="cd00173">
    <property type="entry name" value="SH2"/>
    <property type="match status" value="1"/>
</dbReference>
<evidence type="ECO:0000256" key="1">
    <source>
        <dbReference type="ARBA" id="ARBA00004167"/>
    </source>
</evidence>
<dbReference type="InterPro" id="IPR058727">
    <property type="entry name" value="Helical_Vwde"/>
</dbReference>
<evidence type="ECO:0000259" key="9">
    <source>
        <dbReference type="PROSITE" id="PS50268"/>
    </source>
</evidence>
<feature type="domain" description="Cadherin" evidence="9">
    <location>
        <begin position="794"/>
        <end position="894"/>
    </location>
</feature>
<dbReference type="InterPro" id="IPR001846">
    <property type="entry name" value="VWF_type-D"/>
</dbReference>
<dbReference type="GO" id="GO:0005912">
    <property type="term" value="C:adherens junction"/>
    <property type="evidence" value="ECO:0000318"/>
    <property type="project" value="GO_Central"/>
</dbReference>
<feature type="domain" description="Cadherin" evidence="9">
    <location>
        <begin position="990"/>
        <end position="1102"/>
    </location>
</feature>
<dbReference type="KEGG" id="mbr:MONBRDRAFT_6005"/>
<feature type="signal peptide" evidence="7">
    <location>
        <begin position="1"/>
        <end position="16"/>
    </location>
</feature>
<feature type="domain" description="VWFD" evidence="10">
    <location>
        <begin position="137"/>
        <end position="314"/>
    </location>
</feature>
<keyword evidence="4" id="KW-0325">Glycoprotein</keyword>
<protein>
    <submittedName>
        <fullName evidence="11">Uncharacterized protein</fullName>
    </submittedName>
</protein>
<comment type="subcellular location">
    <subcellularLocation>
        <location evidence="1">Membrane</location>
        <topology evidence="1">Single-pass membrane protein</topology>
    </subcellularLocation>
</comment>
<evidence type="ECO:0000256" key="7">
    <source>
        <dbReference type="SAM" id="SignalP"/>
    </source>
</evidence>
<dbReference type="Pfam" id="PF00094">
    <property type="entry name" value="VWD"/>
    <property type="match status" value="1"/>
</dbReference>
<dbReference type="InParanoid" id="A9URA8"/>